<dbReference type="PANTHER" id="PTHR12121">
    <property type="entry name" value="CARBON CATABOLITE REPRESSOR PROTEIN 4"/>
    <property type="match status" value="1"/>
</dbReference>
<reference evidence="5" key="1">
    <citation type="journal article" date="2016" name="Proc. Natl. Acad. Sci. U.S.A.">
        <title>Comparative genomics of biotechnologically important yeasts.</title>
        <authorList>
            <person name="Riley R."/>
            <person name="Haridas S."/>
            <person name="Wolfe K.H."/>
            <person name="Lopes M.R."/>
            <person name="Hittinger C.T."/>
            <person name="Goeker M."/>
            <person name="Salamov A.A."/>
            <person name="Wisecaver J.H."/>
            <person name="Long T.M."/>
            <person name="Calvey C.H."/>
            <person name="Aerts A.L."/>
            <person name="Barry K.W."/>
            <person name="Choi C."/>
            <person name="Clum A."/>
            <person name="Coughlan A.Y."/>
            <person name="Deshpande S."/>
            <person name="Douglass A.P."/>
            <person name="Hanson S.J."/>
            <person name="Klenk H.-P."/>
            <person name="LaButti K.M."/>
            <person name="Lapidus A."/>
            <person name="Lindquist E.A."/>
            <person name="Lipzen A.M."/>
            <person name="Meier-Kolthoff J.P."/>
            <person name="Ohm R.A."/>
            <person name="Otillar R.P."/>
            <person name="Pangilinan J.L."/>
            <person name="Peng Y."/>
            <person name="Rokas A."/>
            <person name="Rosa C.A."/>
            <person name="Scheuner C."/>
            <person name="Sibirny A.A."/>
            <person name="Slot J.C."/>
            <person name="Stielow J.B."/>
            <person name="Sun H."/>
            <person name="Kurtzman C.P."/>
            <person name="Blackwell M."/>
            <person name="Grigoriev I.V."/>
            <person name="Jeffries T.W."/>
        </authorList>
    </citation>
    <scope>NUCLEOTIDE SEQUENCE [LARGE SCALE GENOMIC DNA]</scope>
    <source>
        <strain evidence="5">NRRL Y-1626</strain>
    </source>
</reference>
<organism evidence="4 5">
    <name type="scientific">Hanseniaspora valbyensis NRRL Y-1626</name>
    <dbReference type="NCBI Taxonomy" id="766949"/>
    <lineage>
        <taxon>Eukaryota</taxon>
        <taxon>Fungi</taxon>
        <taxon>Dikarya</taxon>
        <taxon>Ascomycota</taxon>
        <taxon>Saccharomycotina</taxon>
        <taxon>Saccharomycetes</taxon>
        <taxon>Saccharomycodales</taxon>
        <taxon>Saccharomycodaceae</taxon>
        <taxon>Hanseniaspora</taxon>
    </lineage>
</organism>
<dbReference type="EMBL" id="LXPE01000082">
    <property type="protein sequence ID" value="OBA25511.1"/>
    <property type="molecule type" value="Genomic_DNA"/>
</dbReference>
<comment type="similarity">
    <text evidence="1">Belongs to the CCR4/nocturin family.</text>
</comment>
<name>A0A1B7T9U4_9ASCO</name>
<evidence type="ECO:0000256" key="1">
    <source>
        <dbReference type="ARBA" id="ARBA00010774"/>
    </source>
</evidence>
<keyword evidence="5" id="KW-1185">Reference proteome</keyword>
<feature type="domain" description="Endonuclease/exonuclease/phosphatase" evidence="3">
    <location>
        <begin position="61"/>
        <end position="264"/>
    </location>
</feature>
<keyword evidence="4" id="KW-0540">Nuclease</keyword>
<dbReference type="AlphaFoldDB" id="A0A1B7T9U4"/>
<protein>
    <submittedName>
        <fullName evidence="4">Endonuclease/exonuclease/phosphatase</fullName>
    </submittedName>
</protein>
<sequence length="445" mass="51750">MAGLPNPISLDQLLINYPTKELLFNYLDSNLNLFHRELYDVPNAINTEEYNNGCKVNLKLMSYNMLAQSLASSSMFPTAGKLTSWKYRNQYLIYELLQRDADVYCLQELDAQYLKYWETFFKNIMGLNCKFVRYGAKNHGCFIAYSLEKFEVELEFFSSINFDDEVVDTENPSIYNGAKLTRTCNIGMLMVLNYKNTYLESIGYVSTNKKGIIVGTAHLFWHPFGTFERTRQNYILMKKLQFLKQIYVEKDYTAFFLGDFNAQPYLSPYEAMVLSKPVRFDENKESFFYLNGSMEYDFQNEKNPFSKDPTTTECHYIPENISIVKQLETCFNKLPMRAISMYGHSYSKVDKLNSIEKNHMEPDVSNSCGGFTGLLDYIFLIVDEEDLEVNVGEKYKNLYESHKVNIKKLLQVPTLKSLPSNKEIMFPIVSGSDHFSLFCELDIHL</sequence>
<keyword evidence="4" id="KW-0255">Endonuclease</keyword>
<evidence type="ECO:0000313" key="5">
    <source>
        <dbReference type="Proteomes" id="UP000092321"/>
    </source>
</evidence>
<dbReference type="Gene3D" id="3.60.10.10">
    <property type="entry name" value="Endonuclease/exonuclease/phosphatase"/>
    <property type="match status" value="1"/>
</dbReference>
<gene>
    <name evidence="4" type="ORF">HANVADRAFT_3685</name>
</gene>
<dbReference type="GO" id="GO:0000175">
    <property type="term" value="F:3'-5'-RNA exonuclease activity"/>
    <property type="evidence" value="ECO:0007669"/>
    <property type="project" value="TreeGrafter"/>
</dbReference>
<keyword evidence="2" id="KW-0378">Hydrolase</keyword>
<keyword evidence="4" id="KW-0269">Exonuclease</keyword>
<dbReference type="InterPro" id="IPR005135">
    <property type="entry name" value="Endo/exonuclease/phosphatase"/>
</dbReference>
<dbReference type="InterPro" id="IPR050410">
    <property type="entry name" value="CCR4/nocturin_mRNA_transcr"/>
</dbReference>
<dbReference type="SUPFAM" id="SSF56219">
    <property type="entry name" value="DNase I-like"/>
    <property type="match status" value="1"/>
</dbReference>
<proteinExistence type="inferred from homology"/>
<dbReference type="Proteomes" id="UP000092321">
    <property type="component" value="Unassembled WGS sequence"/>
</dbReference>
<dbReference type="OrthoDB" id="428734at2759"/>
<evidence type="ECO:0000259" key="3">
    <source>
        <dbReference type="Pfam" id="PF03372"/>
    </source>
</evidence>
<dbReference type="GO" id="GO:0004519">
    <property type="term" value="F:endonuclease activity"/>
    <property type="evidence" value="ECO:0007669"/>
    <property type="project" value="UniProtKB-KW"/>
</dbReference>
<dbReference type="InterPro" id="IPR036691">
    <property type="entry name" value="Endo/exonu/phosph_ase_sf"/>
</dbReference>
<dbReference type="Pfam" id="PF03372">
    <property type="entry name" value="Exo_endo_phos"/>
    <property type="match status" value="1"/>
</dbReference>
<dbReference type="GO" id="GO:0006139">
    <property type="term" value="P:nucleobase-containing compound metabolic process"/>
    <property type="evidence" value="ECO:0007669"/>
    <property type="project" value="UniProtKB-ARBA"/>
</dbReference>
<accession>A0A1B7T9U4</accession>
<evidence type="ECO:0000313" key="4">
    <source>
        <dbReference type="EMBL" id="OBA25511.1"/>
    </source>
</evidence>
<comment type="caution">
    <text evidence="4">The sequence shown here is derived from an EMBL/GenBank/DDBJ whole genome shotgun (WGS) entry which is preliminary data.</text>
</comment>
<dbReference type="PANTHER" id="PTHR12121:SF45">
    <property type="entry name" value="NOCTURNIN"/>
    <property type="match status" value="1"/>
</dbReference>
<evidence type="ECO:0000256" key="2">
    <source>
        <dbReference type="ARBA" id="ARBA00022801"/>
    </source>
</evidence>